<dbReference type="EMBL" id="CM029046">
    <property type="protein sequence ID" value="KAG2589298.1"/>
    <property type="molecule type" value="Genomic_DNA"/>
</dbReference>
<keyword evidence="4" id="KW-1185">Reference proteome</keyword>
<keyword evidence="1" id="KW-0413">Isomerase</keyword>
<evidence type="ECO:0000256" key="2">
    <source>
        <dbReference type="SAM" id="MobiDB-lite"/>
    </source>
</evidence>
<gene>
    <name evidence="3" type="ORF">PVAP13_5NG244062</name>
</gene>
<dbReference type="GO" id="GO:0047661">
    <property type="term" value="F:amino-acid racemase activity"/>
    <property type="evidence" value="ECO:0007669"/>
    <property type="project" value="InterPro"/>
</dbReference>
<evidence type="ECO:0000313" key="3">
    <source>
        <dbReference type="EMBL" id="KAG2589298.1"/>
    </source>
</evidence>
<dbReference type="SUPFAM" id="SSF53681">
    <property type="entry name" value="Aspartate/glutamate racemase"/>
    <property type="match status" value="2"/>
</dbReference>
<dbReference type="AlphaFoldDB" id="A0A8T0RX03"/>
<protein>
    <submittedName>
        <fullName evidence="3">Uncharacterized protein</fullName>
    </submittedName>
</protein>
<dbReference type="PANTHER" id="PTHR21198:SF7">
    <property type="entry name" value="ASPARTATE-GLUTAMATE RACEMASE FAMILY"/>
    <property type="match status" value="1"/>
</dbReference>
<reference evidence="3" key="1">
    <citation type="submission" date="2020-05" db="EMBL/GenBank/DDBJ databases">
        <title>WGS assembly of Panicum virgatum.</title>
        <authorList>
            <person name="Lovell J.T."/>
            <person name="Jenkins J."/>
            <person name="Shu S."/>
            <person name="Juenger T.E."/>
            <person name="Schmutz J."/>
        </authorList>
    </citation>
    <scope>NUCLEOTIDE SEQUENCE</scope>
    <source>
        <strain evidence="3">AP13</strain>
    </source>
</reference>
<organism evidence="3 4">
    <name type="scientific">Panicum virgatum</name>
    <name type="common">Blackwell switchgrass</name>
    <dbReference type="NCBI Taxonomy" id="38727"/>
    <lineage>
        <taxon>Eukaryota</taxon>
        <taxon>Viridiplantae</taxon>
        <taxon>Streptophyta</taxon>
        <taxon>Embryophyta</taxon>
        <taxon>Tracheophyta</taxon>
        <taxon>Spermatophyta</taxon>
        <taxon>Magnoliopsida</taxon>
        <taxon>Liliopsida</taxon>
        <taxon>Poales</taxon>
        <taxon>Poaceae</taxon>
        <taxon>PACMAD clade</taxon>
        <taxon>Panicoideae</taxon>
        <taxon>Panicodae</taxon>
        <taxon>Paniceae</taxon>
        <taxon>Panicinae</taxon>
        <taxon>Panicum</taxon>
        <taxon>Panicum sect. Hiantes</taxon>
    </lineage>
</organism>
<sequence>MSLQRSIAISPRGSLSESLHCVGGARRRWASCRSQSSSFAYSARLSPILLKTDSEIDPSEPKNLDPSSSASRSGPYSAAYFLEIFLCWSTRDGEEAPPFVICNDPLVKKELLSSGNHLNSDSSIALGKLRQKRLFLEQSGACCIVMPCQFLHAWRDEISQGCSVPFLHVGDCVANELKAANLKPVEYGGNVCVGVPATNDTLARKCYLDKLERQGFDVLCPDKASMQHTVLPSVDAFRKGDWEGARNLLRVSLQVLLVRAVNTVILASDDLVGILPDDDPLLKKCIDPMDALVREAIVCTRIPRP</sequence>
<dbReference type="Pfam" id="PF01177">
    <property type="entry name" value="Asp_Glu_race"/>
    <property type="match status" value="1"/>
</dbReference>
<dbReference type="PANTHER" id="PTHR21198">
    <property type="entry name" value="GLUTAMATE RACEMASE"/>
    <property type="match status" value="1"/>
</dbReference>
<dbReference type="InterPro" id="IPR015942">
    <property type="entry name" value="Asp/Glu/hydantoin_racemase"/>
</dbReference>
<proteinExistence type="predicted"/>
<dbReference type="Gene3D" id="3.40.50.1860">
    <property type="match status" value="2"/>
</dbReference>
<comment type="caution">
    <text evidence="3">The sequence shown here is derived from an EMBL/GenBank/DDBJ whole genome shotgun (WGS) entry which is preliminary data.</text>
</comment>
<evidence type="ECO:0000313" key="4">
    <source>
        <dbReference type="Proteomes" id="UP000823388"/>
    </source>
</evidence>
<evidence type="ECO:0000256" key="1">
    <source>
        <dbReference type="ARBA" id="ARBA00023235"/>
    </source>
</evidence>
<accession>A0A8T0RX03</accession>
<dbReference type="InterPro" id="IPR001920">
    <property type="entry name" value="Asp/Glu_race"/>
</dbReference>
<name>A0A8T0RX03_PANVG</name>
<feature type="region of interest" description="Disordered" evidence="2">
    <location>
        <begin position="54"/>
        <end position="73"/>
    </location>
</feature>
<dbReference type="Proteomes" id="UP000823388">
    <property type="component" value="Chromosome 5N"/>
</dbReference>